<accession>A0ABV2C0B4</accession>
<proteinExistence type="predicted"/>
<evidence type="ECO:0000313" key="1">
    <source>
        <dbReference type="EMBL" id="MET1257625.1"/>
    </source>
</evidence>
<gene>
    <name evidence="1" type="ORF">ABVT43_21010</name>
</gene>
<name>A0ABV2C0B4_9GAMM</name>
<keyword evidence="2" id="KW-1185">Reference proteome</keyword>
<protein>
    <submittedName>
        <fullName evidence="1">Uncharacterized protein</fullName>
    </submittedName>
</protein>
<dbReference type="RefSeq" id="WP_353898206.1">
    <property type="nucleotide sequence ID" value="NZ_JBEVCJ010000138.1"/>
</dbReference>
<evidence type="ECO:0000313" key="2">
    <source>
        <dbReference type="Proteomes" id="UP001548189"/>
    </source>
</evidence>
<organism evidence="1 2">
    <name type="scientific">Aliikangiella maris</name>
    <dbReference type="NCBI Taxonomy" id="3162458"/>
    <lineage>
        <taxon>Bacteria</taxon>
        <taxon>Pseudomonadati</taxon>
        <taxon>Pseudomonadota</taxon>
        <taxon>Gammaproteobacteria</taxon>
        <taxon>Oceanospirillales</taxon>
        <taxon>Pleioneaceae</taxon>
        <taxon>Aliikangiella</taxon>
    </lineage>
</organism>
<sequence length="252" mass="28694">MSEIMEANYAQMKSYVERNNFPFQEKDEQGCKRLDVQNGKAKSVVKVYSTGTIQIQGADSKLKAALTQAKEAVENEENIGEMLPFEIERFPEVLKENIADIDPIIIRFIEEAIVTIKAGSNLGCAFLLGGASEKAIYLLIDAYTQAIPDQAMRDRFISKTSKKFISKVFEEFKASWKSSINKPQGFGWTNDIEVKIEQIFQFCRICRNESGHPHLPPNLDKGVLLANMGQFVKYIEDMYGMINYYKENNVQF</sequence>
<dbReference type="Proteomes" id="UP001548189">
    <property type="component" value="Unassembled WGS sequence"/>
</dbReference>
<comment type="caution">
    <text evidence="1">The sequence shown here is derived from an EMBL/GenBank/DDBJ whole genome shotgun (WGS) entry which is preliminary data.</text>
</comment>
<reference evidence="1 2" key="1">
    <citation type="submission" date="2024-06" db="EMBL/GenBank/DDBJ databases">
        <authorList>
            <person name="Li F."/>
        </authorList>
    </citation>
    <scope>NUCLEOTIDE SEQUENCE [LARGE SCALE GENOMIC DNA]</scope>
    <source>
        <strain evidence="1 2">GXAS 311</strain>
    </source>
</reference>
<dbReference type="EMBL" id="JBEVCJ010000138">
    <property type="protein sequence ID" value="MET1257625.1"/>
    <property type="molecule type" value="Genomic_DNA"/>
</dbReference>